<evidence type="ECO:0000259" key="3">
    <source>
        <dbReference type="PROSITE" id="PS50177"/>
    </source>
</evidence>
<dbReference type="Pfam" id="PF02136">
    <property type="entry name" value="NTF2"/>
    <property type="match status" value="1"/>
</dbReference>
<feature type="region of interest" description="Disordered" evidence="2">
    <location>
        <begin position="400"/>
        <end position="492"/>
    </location>
</feature>
<name>A0A914IC74_GLORO</name>
<dbReference type="GO" id="GO:0005829">
    <property type="term" value="C:cytosol"/>
    <property type="evidence" value="ECO:0007669"/>
    <property type="project" value="TreeGrafter"/>
</dbReference>
<keyword evidence="4" id="KW-1185">Reference proteome</keyword>
<dbReference type="InterPro" id="IPR002075">
    <property type="entry name" value="NTF2_dom"/>
</dbReference>
<evidence type="ECO:0000313" key="5">
    <source>
        <dbReference type="WBParaSite" id="Gr19_v10_g8540.t1"/>
    </source>
</evidence>
<reference evidence="5" key="1">
    <citation type="submission" date="2022-11" db="UniProtKB">
        <authorList>
            <consortium name="WormBaseParasite"/>
        </authorList>
    </citation>
    <scope>IDENTIFICATION</scope>
</reference>
<dbReference type="PANTHER" id="PTHR10693">
    <property type="entry name" value="RAS GTPASE-ACTIVATING PROTEIN-BINDING PROTEIN"/>
    <property type="match status" value="1"/>
</dbReference>
<feature type="region of interest" description="Disordered" evidence="2">
    <location>
        <begin position="277"/>
        <end position="324"/>
    </location>
</feature>
<dbReference type="InterPro" id="IPR032710">
    <property type="entry name" value="NTF2-like_dom_sf"/>
</dbReference>
<dbReference type="GO" id="GO:0003729">
    <property type="term" value="F:mRNA binding"/>
    <property type="evidence" value="ECO:0007669"/>
    <property type="project" value="TreeGrafter"/>
</dbReference>
<dbReference type="AlphaFoldDB" id="A0A914IC74"/>
<dbReference type="GO" id="GO:1990904">
    <property type="term" value="C:ribonucleoprotein complex"/>
    <property type="evidence" value="ECO:0007669"/>
    <property type="project" value="TreeGrafter"/>
</dbReference>
<sequence length="599" mass="63891">MVEKENDIAAAVPNNIENNANAAATDPAALAPAKDVPVNNDKHNVEDLMGLARFFLKEYYTKLSDCPEEAITFYGDDSHFVHGDVEETGRENIQRAIANMGFEDCKARFYSLKTVALPMQGDNTKLIQVCGELTLVKAAVQKQLPVVPRRFVQTIILAHQTPTMLYVKSDVFQWLDTAFHITAGEKYNAANNAGATVPSPPTTVVEQQQPLENGDNKTLPMVNGGNGQFHQIVADVETKKTPVPVDQPHKVAEEEKAVPIEPEKKPTANVVAAAVESLPSPPSTPNKKEEEAAAVAAGPPPPAVVDGPKTTDNIQQQPPSSESVSVNVNAATVAVLPPPPAQQPTSVVVAVATTAVVTSAAAKPKTVVSGSYAAIAAAAKGQPMPPSKIVSYHQPHKVPESVANFNSSNGNAATPSASTAVPTMTASNKPMPPPPQQQQQKPPPQQQQKPQPVQQKPPPVQQVTPLPQQQQMDNGNANDGSKQSPPLTLPPVVNVAPRRDWVQQELMREIQAIADGVEFVGIKPNSLRREYRTAFGFIDFTTSADMQAVYDACKRDPSGAFVLNVRIPEFDFNDGLLLSADKTNNLGGGGYSGGGGGYR</sequence>
<dbReference type="WBParaSite" id="Gr19_v10_g8540.t1">
    <property type="protein sequence ID" value="Gr19_v10_g8540.t1"/>
    <property type="gene ID" value="Gr19_v10_g8540"/>
</dbReference>
<feature type="compositionally biased region" description="Low complexity" evidence="2">
    <location>
        <begin position="315"/>
        <end position="324"/>
    </location>
</feature>
<proteinExistence type="predicted"/>
<dbReference type="InterPro" id="IPR018222">
    <property type="entry name" value="Nuclear_transport_factor_2_euk"/>
</dbReference>
<feature type="domain" description="NTF2" evidence="3">
    <location>
        <begin position="51"/>
        <end position="174"/>
    </location>
</feature>
<dbReference type="InterPro" id="IPR039539">
    <property type="entry name" value="Ras_GTPase_bind_prot"/>
</dbReference>
<organism evidence="4 5">
    <name type="scientific">Globodera rostochiensis</name>
    <name type="common">Golden nematode worm</name>
    <name type="synonym">Heterodera rostochiensis</name>
    <dbReference type="NCBI Taxonomy" id="31243"/>
    <lineage>
        <taxon>Eukaryota</taxon>
        <taxon>Metazoa</taxon>
        <taxon>Ecdysozoa</taxon>
        <taxon>Nematoda</taxon>
        <taxon>Chromadorea</taxon>
        <taxon>Rhabditida</taxon>
        <taxon>Tylenchina</taxon>
        <taxon>Tylenchomorpha</taxon>
        <taxon>Tylenchoidea</taxon>
        <taxon>Heteroderidae</taxon>
        <taxon>Heteroderinae</taxon>
        <taxon>Globodera</taxon>
    </lineage>
</organism>
<evidence type="ECO:0000256" key="2">
    <source>
        <dbReference type="SAM" id="MobiDB-lite"/>
    </source>
</evidence>
<feature type="compositionally biased region" description="Polar residues" evidence="2">
    <location>
        <begin position="472"/>
        <end position="486"/>
    </location>
</feature>
<feature type="compositionally biased region" description="Low complexity" evidence="2">
    <location>
        <begin position="461"/>
        <end position="471"/>
    </location>
</feature>
<dbReference type="Gene3D" id="3.10.450.50">
    <property type="match status" value="1"/>
</dbReference>
<evidence type="ECO:0000313" key="4">
    <source>
        <dbReference type="Proteomes" id="UP000887572"/>
    </source>
</evidence>
<feature type="compositionally biased region" description="Low complexity" evidence="2">
    <location>
        <begin position="412"/>
        <end position="427"/>
    </location>
</feature>
<feature type="compositionally biased region" description="Pro residues" evidence="2">
    <location>
        <begin position="430"/>
        <end position="445"/>
    </location>
</feature>
<dbReference type="SUPFAM" id="SSF54427">
    <property type="entry name" value="NTF2-like"/>
    <property type="match status" value="1"/>
</dbReference>
<evidence type="ECO:0000256" key="1">
    <source>
        <dbReference type="ARBA" id="ARBA00022884"/>
    </source>
</evidence>
<protein>
    <submittedName>
        <fullName evidence="5">NTF2 domain-containing protein</fullName>
    </submittedName>
</protein>
<accession>A0A914IC74</accession>
<keyword evidence="1" id="KW-0694">RNA-binding</keyword>
<dbReference type="PANTHER" id="PTHR10693:SF20">
    <property type="entry name" value="AT27578P"/>
    <property type="match status" value="1"/>
</dbReference>
<dbReference type="Proteomes" id="UP000887572">
    <property type="component" value="Unplaced"/>
</dbReference>
<dbReference type="PROSITE" id="PS50177">
    <property type="entry name" value="NTF2_DOMAIN"/>
    <property type="match status" value="1"/>
</dbReference>